<feature type="region of interest" description="Disordered" evidence="1">
    <location>
        <begin position="102"/>
        <end position="125"/>
    </location>
</feature>
<evidence type="ECO:0000313" key="3">
    <source>
        <dbReference type="Proteomes" id="UP000240429"/>
    </source>
</evidence>
<gene>
    <name evidence="2" type="ORF">C6Y14_34880</name>
</gene>
<name>A0A2P8PXN9_9ACTN</name>
<proteinExistence type="predicted"/>
<accession>A0A2P8PXN9</accession>
<dbReference type="Proteomes" id="UP000240429">
    <property type="component" value="Unassembled WGS sequence"/>
</dbReference>
<protein>
    <recommendedName>
        <fullName evidence="4">ESX secretion-associated protein EspG</fullName>
    </recommendedName>
</protein>
<dbReference type="RefSeq" id="WP_107020887.1">
    <property type="nucleotide sequence ID" value="NZ_KZ679054.1"/>
</dbReference>
<comment type="caution">
    <text evidence="2">The sequence shown here is derived from an EMBL/GenBank/DDBJ whole genome shotgun (WGS) entry which is preliminary data.</text>
</comment>
<reference evidence="2 3" key="1">
    <citation type="submission" date="2018-03" db="EMBL/GenBank/DDBJ databases">
        <title>Streptomyces dioscori sp. nov., a novel endophytic actinobacterium isolated from bulbil of Dioscorea bulbifera L.</title>
        <authorList>
            <person name="Zhikuan W."/>
        </authorList>
    </citation>
    <scope>NUCLEOTIDE SEQUENCE [LARGE SCALE GENOMIC DNA]</scope>
    <source>
        <strain evidence="2 3">A217</strain>
    </source>
</reference>
<dbReference type="AlphaFoldDB" id="A0A2P8PXN9"/>
<evidence type="ECO:0000313" key="2">
    <source>
        <dbReference type="EMBL" id="PSM38767.1"/>
    </source>
</evidence>
<dbReference type="OrthoDB" id="4081892at2"/>
<evidence type="ECO:0008006" key="4">
    <source>
        <dbReference type="Google" id="ProtNLM"/>
    </source>
</evidence>
<organism evidence="2 3">
    <name type="scientific">Streptomyces dioscori</name>
    <dbReference type="NCBI Taxonomy" id="2109333"/>
    <lineage>
        <taxon>Bacteria</taxon>
        <taxon>Bacillati</taxon>
        <taxon>Actinomycetota</taxon>
        <taxon>Actinomycetes</taxon>
        <taxon>Kitasatosporales</taxon>
        <taxon>Streptomycetaceae</taxon>
        <taxon>Streptomyces</taxon>
        <taxon>Streptomyces aurantiacus group</taxon>
    </lineage>
</organism>
<keyword evidence="3" id="KW-1185">Reference proteome</keyword>
<dbReference type="EMBL" id="PYBJ01000028">
    <property type="protein sequence ID" value="PSM38767.1"/>
    <property type="molecule type" value="Genomic_DNA"/>
</dbReference>
<sequence length="301" mass="32075">MKSPEIDMELQEFRGILAEALSEGGTQPLLRLTDEEIAILDPDSLTECIAPTPRITELSGQERDWVYATALRSLVSREAVEVTNIDELDAVLRAAFASSQSGDAASGATVPADGTDPGSVPSGVDLDMRITPEVSLALTLRRTAARALAVEQHTSSGVTHMLVYIHAEDLYLVERVTGGGLHMFTLASSAKDAADMVQLFIDPFEVADKDSRVQQITPEQISDDNVGRALGEAINNALVVGQTVLLADAPGPLLTTYATDKDLWTVYVEKPNAPTGIEARAVGKTSLHRAITKLITPAATS</sequence>
<evidence type="ECO:0000256" key="1">
    <source>
        <dbReference type="SAM" id="MobiDB-lite"/>
    </source>
</evidence>